<reference evidence="2 3" key="1">
    <citation type="submission" date="2020-08" db="EMBL/GenBank/DDBJ databases">
        <title>A Genomic Blueprint of the Chicken Gut Microbiome.</title>
        <authorList>
            <person name="Gilroy R."/>
            <person name="Ravi A."/>
            <person name="Getino M."/>
            <person name="Pursley I."/>
            <person name="Horton D.L."/>
            <person name="Alikhan N.-F."/>
            <person name="Baker D."/>
            <person name="Gharbi K."/>
            <person name="Hall N."/>
            <person name="Watson M."/>
            <person name="Adriaenssens E.M."/>
            <person name="Foster-Nyarko E."/>
            <person name="Jarju S."/>
            <person name="Secka A."/>
            <person name="Antonio M."/>
            <person name="Oren A."/>
            <person name="Chaudhuri R."/>
            <person name="La Ragione R.M."/>
            <person name="Hildebrand F."/>
            <person name="Pallen M.J."/>
        </authorList>
    </citation>
    <scope>NUCLEOTIDE SEQUENCE [LARGE SCALE GENOMIC DNA]</scope>
    <source>
        <strain evidence="2 3">Sa2CUA9</strain>
    </source>
</reference>
<feature type="transmembrane region" description="Helical" evidence="1">
    <location>
        <begin position="42"/>
        <end position="61"/>
    </location>
</feature>
<keyword evidence="3" id="KW-1185">Reference proteome</keyword>
<keyword evidence="1" id="KW-0472">Membrane</keyword>
<protein>
    <submittedName>
        <fullName evidence="2">Uncharacterized protein</fullName>
    </submittedName>
</protein>
<dbReference type="Proteomes" id="UP000655570">
    <property type="component" value="Unassembled WGS sequence"/>
</dbReference>
<dbReference type="EMBL" id="JACSQF010000012">
    <property type="protein sequence ID" value="MBD7981559.1"/>
    <property type="molecule type" value="Genomic_DNA"/>
</dbReference>
<proteinExistence type="predicted"/>
<dbReference type="PROSITE" id="PS51257">
    <property type="entry name" value="PROKAR_LIPOPROTEIN"/>
    <property type="match status" value="1"/>
</dbReference>
<sequence>MGKGVTWVWGVAGAVLVALVVAGACTVLVSWIVGVGRGDEDLVYHGAVNAMALAVYLPWFFTHYWVRPTLTGLLLPFVGVLLAPYLLVLLLLFTMKTPGITEHLRTVAFGTMVAATITGPVWFVARCRRRWARMVALAATVQGGRVVEVVESVHQGQCTVVRLVDVRSGEREQTPLWGHFSRGDVCVVDGSLTVLDHTAAIVRGFGAPRDRIRPTTHGVTAPS</sequence>
<keyword evidence="1" id="KW-1133">Transmembrane helix</keyword>
<feature type="transmembrane region" description="Helical" evidence="1">
    <location>
        <begin position="7"/>
        <end position="36"/>
    </location>
</feature>
<evidence type="ECO:0000313" key="3">
    <source>
        <dbReference type="Proteomes" id="UP000655570"/>
    </source>
</evidence>
<organism evidence="2 3">
    <name type="scientific">Oerskovia merdavium</name>
    <dbReference type="NCBI Taxonomy" id="2762227"/>
    <lineage>
        <taxon>Bacteria</taxon>
        <taxon>Bacillati</taxon>
        <taxon>Actinomycetota</taxon>
        <taxon>Actinomycetes</taxon>
        <taxon>Micrococcales</taxon>
        <taxon>Cellulomonadaceae</taxon>
        <taxon>Oerskovia</taxon>
    </lineage>
</organism>
<keyword evidence="1" id="KW-0812">Transmembrane</keyword>
<evidence type="ECO:0000313" key="2">
    <source>
        <dbReference type="EMBL" id="MBD7981559.1"/>
    </source>
</evidence>
<gene>
    <name evidence="2" type="ORF">H9641_12635</name>
</gene>
<feature type="transmembrane region" description="Helical" evidence="1">
    <location>
        <begin position="107"/>
        <end position="125"/>
    </location>
</feature>
<dbReference type="RefSeq" id="WP_191804282.1">
    <property type="nucleotide sequence ID" value="NZ_JACSQF010000012.1"/>
</dbReference>
<accession>A0ABR8U142</accession>
<name>A0ABR8U142_9CELL</name>
<comment type="caution">
    <text evidence="2">The sequence shown here is derived from an EMBL/GenBank/DDBJ whole genome shotgun (WGS) entry which is preliminary data.</text>
</comment>
<evidence type="ECO:0000256" key="1">
    <source>
        <dbReference type="SAM" id="Phobius"/>
    </source>
</evidence>
<feature type="transmembrane region" description="Helical" evidence="1">
    <location>
        <begin position="73"/>
        <end position="95"/>
    </location>
</feature>